<dbReference type="InterPro" id="IPR050833">
    <property type="entry name" value="Poly_Biosynth_Transport"/>
</dbReference>
<evidence type="ECO:0000256" key="6">
    <source>
        <dbReference type="SAM" id="Phobius"/>
    </source>
</evidence>
<feature type="transmembrane region" description="Helical" evidence="6">
    <location>
        <begin position="148"/>
        <end position="169"/>
    </location>
</feature>
<evidence type="ECO:0000256" key="5">
    <source>
        <dbReference type="ARBA" id="ARBA00023136"/>
    </source>
</evidence>
<evidence type="ECO:0000313" key="8">
    <source>
        <dbReference type="Proteomes" id="UP000198859"/>
    </source>
</evidence>
<dbReference type="AlphaFoldDB" id="A0A1H1UY87"/>
<feature type="transmembrane region" description="Helical" evidence="6">
    <location>
        <begin position="87"/>
        <end position="112"/>
    </location>
</feature>
<sequence length="430" mass="44556">MHLGRLLRLPPTARRAGWNLLDQVISAGTNAALSFIVANSVDETSFGGFAVAFTVFSLAIGLSRAFSTSPLAIRFSDVPEGDYRAAAGAAVGTAVTMGLIGSVLALVGAALVDGVAGQSLLALAVVLPGLLAQDAWRYVFIAAGRPAAAVVNDGAWAVVQIAAVVALVTAGASSVALLIVAWGVSAAAAALLGVRQGRSWPHVRRARSWLRDHRDLTGYVAAEFATLQFLQQGALLVIATIGSLATIGALRGAQVLLGPVAILAVAAFGFAVPELSRQRRRFNRRQWLVWSGSMSLVVALLGLTWGLFFLLAPDVVGETLLGSTWPGTQTVLVPGIVQSFSAALGVGFASALYAMDRAPLTMIVHVPQATLMFLLGVGGAVLHGAQGAAWGFAAAFTVVLPIWGFLVVREAGRTVERFAREAAEESAESA</sequence>
<evidence type="ECO:0000256" key="2">
    <source>
        <dbReference type="ARBA" id="ARBA00022475"/>
    </source>
</evidence>
<reference evidence="8" key="1">
    <citation type="submission" date="2016-10" db="EMBL/GenBank/DDBJ databases">
        <authorList>
            <person name="Varghese N."/>
            <person name="Submissions S."/>
        </authorList>
    </citation>
    <scope>NUCLEOTIDE SEQUENCE [LARGE SCALE GENOMIC DNA]</scope>
    <source>
        <strain evidence="8">DSM 22127</strain>
    </source>
</reference>
<keyword evidence="5 6" id="KW-0472">Membrane</keyword>
<keyword evidence="8" id="KW-1185">Reference proteome</keyword>
<feature type="transmembrane region" description="Helical" evidence="6">
    <location>
        <begin position="287"/>
        <end position="311"/>
    </location>
</feature>
<feature type="transmembrane region" description="Helical" evidence="6">
    <location>
        <begin position="233"/>
        <end position="250"/>
    </location>
</feature>
<accession>A0A1H1UY87</accession>
<dbReference type="STRING" id="642780.SAMN04488570_2666"/>
<dbReference type="OrthoDB" id="3701119at2"/>
<gene>
    <name evidence="7" type="ORF">SAMN04488570_2666</name>
</gene>
<organism evidence="7 8">
    <name type="scientific">Nocardioides scoriae</name>
    <dbReference type="NCBI Taxonomy" id="642780"/>
    <lineage>
        <taxon>Bacteria</taxon>
        <taxon>Bacillati</taxon>
        <taxon>Actinomycetota</taxon>
        <taxon>Actinomycetes</taxon>
        <taxon>Propionibacteriales</taxon>
        <taxon>Nocardioidaceae</taxon>
        <taxon>Nocardioides</taxon>
    </lineage>
</organism>
<evidence type="ECO:0000313" key="7">
    <source>
        <dbReference type="EMBL" id="SDS77548.1"/>
    </source>
</evidence>
<comment type="subcellular location">
    <subcellularLocation>
        <location evidence="1">Cell membrane</location>
        <topology evidence="1">Multi-pass membrane protein</topology>
    </subcellularLocation>
</comment>
<dbReference type="GO" id="GO:0005886">
    <property type="term" value="C:plasma membrane"/>
    <property type="evidence" value="ECO:0007669"/>
    <property type="project" value="UniProtKB-SubCell"/>
</dbReference>
<dbReference type="PANTHER" id="PTHR30250">
    <property type="entry name" value="PST FAMILY PREDICTED COLANIC ACID TRANSPORTER"/>
    <property type="match status" value="1"/>
</dbReference>
<feature type="transmembrane region" description="Helical" evidence="6">
    <location>
        <begin position="388"/>
        <end position="408"/>
    </location>
</feature>
<keyword evidence="2" id="KW-1003">Cell membrane</keyword>
<evidence type="ECO:0000256" key="4">
    <source>
        <dbReference type="ARBA" id="ARBA00022989"/>
    </source>
</evidence>
<evidence type="ECO:0000256" key="1">
    <source>
        <dbReference type="ARBA" id="ARBA00004651"/>
    </source>
</evidence>
<name>A0A1H1UY87_9ACTN</name>
<dbReference type="RefSeq" id="WP_091730486.1">
    <property type="nucleotide sequence ID" value="NZ_LT629757.1"/>
</dbReference>
<evidence type="ECO:0000256" key="3">
    <source>
        <dbReference type="ARBA" id="ARBA00022692"/>
    </source>
</evidence>
<feature type="transmembrane region" description="Helical" evidence="6">
    <location>
        <begin position="118"/>
        <end position="136"/>
    </location>
</feature>
<feature type="transmembrane region" description="Helical" evidence="6">
    <location>
        <begin position="362"/>
        <end position="382"/>
    </location>
</feature>
<dbReference type="Proteomes" id="UP000198859">
    <property type="component" value="Chromosome I"/>
</dbReference>
<keyword evidence="3 6" id="KW-0812">Transmembrane</keyword>
<proteinExistence type="predicted"/>
<feature type="transmembrane region" description="Helical" evidence="6">
    <location>
        <begin position="46"/>
        <end position="66"/>
    </location>
</feature>
<feature type="transmembrane region" description="Helical" evidence="6">
    <location>
        <begin position="331"/>
        <end position="355"/>
    </location>
</feature>
<dbReference type="PANTHER" id="PTHR30250:SF26">
    <property type="entry name" value="PSMA PROTEIN"/>
    <property type="match status" value="1"/>
</dbReference>
<keyword evidence="4 6" id="KW-1133">Transmembrane helix</keyword>
<dbReference type="CDD" id="cd13126">
    <property type="entry name" value="MATE_like_11"/>
    <property type="match status" value="1"/>
</dbReference>
<feature type="transmembrane region" description="Helical" evidence="6">
    <location>
        <begin position="256"/>
        <end position="275"/>
    </location>
</feature>
<protein>
    <submittedName>
        <fullName evidence="7">Membrane protein involved in the export of O-antigen and teichoic acid</fullName>
    </submittedName>
</protein>
<feature type="transmembrane region" description="Helical" evidence="6">
    <location>
        <begin position="175"/>
        <end position="194"/>
    </location>
</feature>
<dbReference type="EMBL" id="LT629757">
    <property type="protein sequence ID" value="SDS77548.1"/>
    <property type="molecule type" value="Genomic_DNA"/>
</dbReference>